<dbReference type="STRING" id="573508.A0A1E3BUD1"/>
<dbReference type="CDD" id="cd09276">
    <property type="entry name" value="Rnase_HI_RT_non_LTR"/>
    <property type="match status" value="1"/>
</dbReference>
<proteinExistence type="inferred from homology"/>
<evidence type="ECO:0000256" key="3">
    <source>
        <dbReference type="ARBA" id="ARBA00012180"/>
    </source>
</evidence>
<evidence type="ECO:0000256" key="7">
    <source>
        <dbReference type="ARBA" id="ARBA00022801"/>
    </source>
</evidence>
<comment type="caution">
    <text evidence="10">The sequence shown here is derived from an EMBL/GenBank/DDBJ whole genome shotgun (WGS) entry which is preliminary data.</text>
</comment>
<keyword evidence="4" id="KW-0540">Nuclease</keyword>
<dbReference type="PANTHER" id="PTHR10642:SF26">
    <property type="entry name" value="RIBONUCLEASE H1"/>
    <property type="match status" value="1"/>
</dbReference>
<evidence type="ECO:0000313" key="10">
    <source>
        <dbReference type="EMBL" id="ODM24381.1"/>
    </source>
</evidence>
<comment type="similarity">
    <text evidence="2">Belongs to the RNase H family.</text>
</comment>
<reference evidence="10 11" key="1">
    <citation type="journal article" date="2016" name="BMC Genomics">
        <title>Comparative genomic and transcriptomic analyses of the Fuzhuan brick tea-fermentation fungus Aspergillus cristatus.</title>
        <authorList>
            <person name="Ge Y."/>
            <person name="Wang Y."/>
            <person name="Liu Y."/>
            <person name="Tan Y."/>
            <person name="Ren X."/>
            <person name="Zhang X."/>
            <person name="Hyde K.D."/>
            <person name="Liu Y."/>
            <person name="Liu Z."/>
        </authorList>
    </citation>
    <scope>NUCLEOTIDE SEQUENCE [LARGE SCALE GENOMIC DNA]</scope>
    <source>
        <strain evidence="10 11">GZAAS20.1005</strain>
    </source>
</reference>
<evidence type="ECO:0000256" key="1">
    <source>
        <dbReference type="ARBA" id="ARBA00000077"/>
    </source>
</evidence>
<organism evidence="10 11">
    <name type="scientific">Aspergillus cristatus</name>
    <name type="common">Chinese Fuzhuan brick tea-fermentation fungus</name>
    <name type="synonym">Eurotium cristatum</name>
    <dbReference type="NCBI Taxonomy" id="573508"/>
    <lineage>
        <taxon>Eukaryota</taxon>
        <taxon>Fungi</taxon>
        <taxon>Dikarya</taxon>
        <taxon>Ascomycota</taxon>
        <taxon>Pezizomycotina</taxon>
        <taxon>Eurotiomycetes</taxon>
        <taxon>Eurotiomycetidae</taxon>
        <taxon>Eurotiales</taxon>
        <taxon>Aspergillaceae</taxon>
        <taxon>Aspergillus</taxon>
        <taxon>Aspergillus subgen. Aspergillus</taxon>
    </lineage>
</organism>
<comment type="catalytic activity">
    <reaction evidence="1">
        <text>Endonucleolytic cleavage to 5'-phosphomonoester.</text>
        <dbReference type="EC" id="3.1.26.4"/>
    </reaction>
</comment>
<evidence type="ECO:0000256" key="5">
    <source>
        <dbReference type="ARBA" id="ARBA00022723"/>
    </source>
</evidence>
<dbReference type="SUPFAM" id="SSF53098">
    <property type="entry name" value="Ribonuclease H-like"/>
    <property type="match status" value="1"/>
</dbReference>
<protein>
    <recommendedName>
        <fullName evidence="3">ribonuclease H</fullName>
        <ecNumber evidence="3">3.1.26.4</ecNumber>
    </recommendedName>
</protein>
<dbReference type="OrthoDB" id="4357294at2759"/>
<dbReference type="GO" id="GO:0043137">
    <property type="term" value="P:DNA replication, removal of RNA primer"/>
    <property type="evidence" value="ECO:0007669"/>
    <property type="project" value="TreeGrafter"/>
</dbReference>
<dbReference type="InterPro" id="IPR012337">
    <property type="entry name" value="RNaseH-like_sf"/>
</dbReference>
<keyword evidence="11" id="KW-1185">Reference proteome</keyword>
<dbReference type="InterPro" id="IPR002156">
    <property type="entry name" value="RNaseH_domain"/>
</dbReference>
<dbReference type="Proteomes" id="UP000094569">
    <property type="component" value="Unassembled WGS sequence"/>
</dbReference>
<sequence>MVVYTDGSKGKDSNAAGAGWVGYWGTCKTKIFCGHRRLPNHEVFDAEAREALLGLQTALKDPNAQHSTNLYICLDNLEAVQQLQGQPTGSSQSAIKQFQEAAQTWPFCLRAPNTQPDRVQVKWVPGHTGIIGNEEADKEAKLGCQAPLELPPPPASIAAAKRAAQSVHRRCFAQFWVEKGPKRYKDLGIGIEKRPPELLLPRAALGCLLAARSGHGDFAEYHERFEHDEALLTCSCGCRKEPSHFYYRRKG</sequence>
<dbReference type="AlphaFoldDB" id="A0A1E3BUD1"/>
<dbReference type="InterPro" id="IPR050092">
    <property type="entry name" value="RNase_H"/>
</dbReference>
<dbReference type="PANTHER" id="PTHR10642">
    <property type="entry name" value="RIBONUCLEASE H1"/>
    <property type="match status" value="1"/>
</dbReference>
<keyword evidence="6" id="KW-0255">Endonuclease</keyword>
<dbReference type="PROSITE" id="PS50879">
    <property type="entry name" value="RNASE_H_1"/>
    <property type="match status" value="1"/>
</dbReference>
<evidence type="ECO:0000313" key="9">
    <source>
        <dbReference type="EMBL" id="ODM24321.1"/>
    </source>
</evidence>
<dbReference type="EMBL" id="JXNT01000001">
    <property type="protein sequence ID" value="ODM24381.1"/>
    <property type="molecule type" value="Genomic_DNA"/>
</dbReference>
<dbReference type="InterPro" id="IPR036397">
    <property type="entry name" value="RNaseH_sf"/>
</dbReference>
<dbReference type="GO" id="GO:0003676">
    <property type="term" value="F:nucleic acid binding"/>
    <property type="evidence" value="ECO:0007669"/>
    <property type="project" value="InterPro"/>
</dbReference>
<evidence type="ECO:0000313" key="11">
    <source>
        <dbReference type="Proteomes" id="UP000094569"/>
    </source>
</evidence>
<evidence type="ECO:0000256" key="4">
    <source>
        <dbReference type="ARBA" id="ARBA00022722"/>
    </source>
</evidence>
<gene>
    <name evidence="9" type="ORF">SI65_01911</name>
    <name evidence="10" type="ORF">SI65_01971</name>
</gene>
<evidence type="ECO:0000259" key="8">
    <source>
        <dbReference type="PROSITE" id="PS50879"/>
    </source>
</evidence>
<evidence type="ECO:0000256" key="2">
    <source>
        <dbReference type="ARBA" id="ARBA00005300"/>
    </source>
</evidence>
<dbReference type="EMBL" id="JXNT01000001">
    <property type="protein sequence ID" value="ODM24321.1"/>
    <property type="molecule type" value="Genomic_DNA"/>
</dbReference>
<dbReference type="Gene3D" id="3.30.420.10">
    <property type="entry name" value="Ribonuclease H-like superfamily/Ribonuclease H"/>
    <property type="match status" value="1"/>
</dbReference>
<keyword evidence="5" id="KW-0479">Metal-binding</keyword>
<feature type="domain" description="RNase H type-1" evidence="8">
    <location>
        <begin position="1"/>
        <end position="145"/>
    </location>
</feature>
<dbReference type="EC" id="3.1.26.4" evidence="3"/>
<dbReference type="GO" id="GO:0046872">
    <property type="term" value="F:metal ion binding"/>
    <property type="evidence" value="ECO:0007669"/>
    <property type="project" value="UniProtKB-KW"/>
</dbReference>
<dbReference type="VEuPathDB" id="FungiDB:SI65_01971"/>
<evidence type="ECO:0000256" key="6">
    <source>
        <dbReference type="ARBA" id="ARBA00022759"/>
    </source>
</evidence>
<dbReference type="Pfam" id="PF00075">
    <property type="entry name" value="RNase_H"/>
    <property type="match status" value="1"/>
</dbReference>
<accession>A0A1E3BUD1</accession>
<dbReference type="VEuPathDB" id="FungiDB:SI65_01911"/>
<name>A0A1E3BUD1_ASPCR</name>
<dbReference type="GO" id="GO:0004523">
    <property type="term" value="F:RNA-DNA hybrid ribonuclease activity"/>
    <property type="evidence" value="ECO:0007669"/>
    <property type="project" value="UniProtKB-EC"/>
</dbReference>
<keyword evidence="7" id="KW-0378">Hydrolase</keyword>